<organism evidence="2 3">
    <name type="scientific">Hibiscus sabdariffa</name>
    <name type="common">roselle</name>
    <dbReference type="NCBI Taxonomy" id="183260"/>
    <lineage>
        <taxon>Eukaryota</taxon>
        <taxon>Viridiplantae</taxon>
        <taxon>Streptophyta</taxon>
        <taxon>Embryophyta</taxon>
        <taxon>Tracheophyta</taxon>
        <taxon>Spermatophyta</taxon>
        <taxon>Magnoliopsida</taxon>
        <taxon>eudicotyledons</taxon>
        <taxon>Gunneridae</taxon>
        <taxon>Pentapetalae</taxon>
        <taxon>rosids</taxon>
        <taxon>malvids</taxon>
        <taxon>Malvales</taxon>
        <taxon>Malvaceae</taxon>
        <taxon>Malvoideae</taxon>
        <taxon>Hibiscus</taxon>
    </lineage>
</organism>
<comment type="caution">
    <text evidence="2">The sequence shown here is derived from an EMBL/GenBank/DDBJ whole genome shotgun (WGS) entry which is preliminary data.</text>
</comment>
<reference evidence="2 3" key="1">
    <citation type="journal article" date="2024" name="G3 (Bethesda)">
        <title>Genome assembly of Hibiscus sabdariffa L. provides insights into metabolisms of medicinal natural products.</title>
        <authorList>
            <person name="Kim T."/>
        </authorList>
    </citation>
    <scope>NUCLEOTIDE SEQUENCE [LARGE SCALE GENOMIC DNA]</scope>
    <source>
        <strain evidence="2">TK-2024</strain>
        <tissue evidence="2">Old leaves</tissue>
    </source>
</reference>
<dbReference type="InterPro" id="IPR012337">
    <property type="entry name" value="RNaseH-like_sf"/>
</dbReference>
<dbReference type="PROSITE" id="PS50994">
    <property type="entry name" value="INTEGRASE"/>
    <property type="match status" value="1"/>
</dbReference>
<gene>
    <name evidence="2" type="ORF">V6N11_084127</name>
</gene>
<dbReference type="InterPro" id="IPR052160">
    <property type="entry name" value="Gypsy_RT_Integrase-like"/>
</dbReference>
<dbReference type="InterPro" id="IPR036397">
    <property type="entry name" value="RNaseH_sf"/>
</dbReference>
<dbReference type="Gene3D" id="3.30.420.10">
    <property type="entry name" value="Ribonuclease H-like superfamily/Ribonuclease H"/>
    <property type="match status" value="1"/>
</dbReference>
<accession>A0ABR2QDM7</accession>
<dbReference type="EMBL" id="JBBPBN010000041">
    <property type="protein sequence ID" value="KAK8998744.1"/>
    <property type="molecule type" value="Genomic_DNA"/>
</dbReference>
<evidence type="ECO:0000259" key="1">
    <source>
        <dbReference type="PROSITE" id="PS50994"/>
    </source>
</evidence>
<name>A0ABR2QDM7_9ROSI</name>
<sequence>MRFGTPRAIISDRGTHFLNRVIDTLMKKYGVTQRIAMAYHLQTNGQAEVSNREIKSILEKVVKPDRKDWSFKLNDALLAYRMAYKGPIGMSPYRLVFGKPCHLPVELEHRARWAVQQCKLKSKWEGPFVVTQIFPHGAFEIENATGCRFKVNGQRLKAYYENAQIGLIEEIHLENPGD</sequence>
<proteinExistence type="predicted"/>
<protein>
    <recommendedName>
        <fullName evidence="1">Integrase catalytic domain-containing protein</fullName>
    </recommendedName>
</protein>
<dbReference type="SUPFAM" id="SSF53098">
    <property type="entry name" value="Ribonuclease H-like"/>
    <property type="match status" value="1"/>
</dbReference>
<keyword evidence="3" id="KW-1185">Reference proteome</keyword>
<evidence type="ECO:0000313" key="3">
    <source>
        <dbReference type="Proteomes" id="UP001396334"/>
    </source>
</evidence>
<evidence type="ECO:0000313" key="2">
    <source>
        <dbReference type="EMBL" id="KAK8998744.1"/>
    </source>
</evidence>
<dbReference type="PANTHER" id="PTHR47266">
    <property type="entry name" value="ENDONUCLEASE-RELATED"/>
    <property type="match status" value="1"/>
</dbReference>
<dbReference type="Proteomes" id="UP001396334">
    <property type="component" value="Unassembled WGS sequence"/>
</dbReference>
<feature type="domain" description="Integrase catalytic" evidence="1">
    <location>
        <begin position="1"/>
        <end position="100"/>
    </location>
</feature>
<dbReference type="InterPro" id="IPR001584">
    <property type="entry name" value="Integrase_cat-core"/>
</dbReference>